<dbReference type="InterPro" id="IPR001876">
    <property type="entry name" value="Znf_RanBP2"/>
</dbReference>
<evidence type="ECO:0000256" key="1">
    <source>
        <dbReference type="ARBA" id="ARBA00022723"/>
    </source>
</evidence>
<dbReference type="GO" id="GO:0008270">
    <property type="term" value="F:zinc ion binding"/>
    <property type="evidence" value="ECO:0007669"/>
    <property type="project" value="UniProtKB-KW"/>
</dbReference>
<proteinExistence type="predicted"/>
<evidence type="ECO:0000313" key="5">
    <source>
        <dbReference type="EMBL" id="GHB96453.1"/>
    </source>
</evidence>
<reference evidence="5" key="1">
    <citation type="journal article" date="2014" name="Int. J. Syst. Evol. Microbiol.">
        <title>Complete genome sequence of Corynebacterium casei LMG S-19264T (=DSM 44701T), isolated from a smear-ripened cheese.</title>
        <authorList>
            <consortium name="US DOE Joint Genome Institute (JGI-PGF)"/>
            <person name="Walter F."/>
            <person name="Albersmeier A."/>
            <person name="Kalinowski J."/>
            <person name="Ruckert C."/>
        </authorList>
    </citation>
    <scope>NUCLEOTIDE SEQUENCE</scope>
    <source>
        <strain evidence="5">KCTC 12870</strain>
    </source>
</reference>
<gene>
    <name evidence="5" type="ORF">GCM10007047_10390</name>
</gene>
<dbReference type="InterPro" id="IPR018551">
    <property type="entry name" value="DUF2007"/>
</dbReference>
<dbReference type="Pfam" id="PF09413">
    <property type="entry name" value="DUF2007"/>
    <property type="match status" value="1"/>
</dbReference>
<evidence type="ECO:0000256" key="2">
    <source>
        <dbReference type="ARBA" id="ARBA00022771"/>
    </source>
</evidence>
<keyword evidence="3" id="KW-0862">Zinc</keyword>
<reference evidence="5" key="2">
    <citation type="submission" date="2020-09" db="EMBL/GenBank/DDBJ databases">
        <authorList>
            <person name="Sun Q."/>
            <person name="Kim S."/>
        </authorList>
    </citation>
    <scope>NUCLEOTIDE SEQUENCE</scope>
    <source>
        <strain evidence="5">KCTC 12870</strain>
    </source>
</reference>
<keyword evidence="2" id="KW-0863">Zinc-finger</keyword>
<comment type="caution">
    <text evidence="5">The sequence shown here is derived from an EMBL/GenBank/DDBJ whole genome shotgun (WGS) entry which is preliminary data.</text>
</comment>
<accession>A0A8J3D8U4</accession>
<dbReference type="EMBL" id="BMXG01000005">
    <property type="protein sequence ID" value="GHB96453.1"/>
    <property type="molecule type" value="Genomic_DNA"/>
</dbReference>
<sequence>MSKEQPLYEVYRDISTAKVGLYDGVLRNAGIKTMVRNWNAVSMTTEIPIYVMYPNIVVFSKEDAAEARKLIEEAAKQPEDLPAWECKQCGAENEGGFAECWQCSTPIVE</sequence>
<organism evidence="5 6">
    <name type="scientific">Cerasicoccus arenae</name>
    <dbReference type="NCBI Taxonomy" id="424488"/>
    <lineage>
        <taxon>Bacteria</taxon>
        <taxon>Pseudomonadati</taxon>
        <taxon>Verrucomicrobiota</taxon>
        <taxon>Opitutia</taxon>
        <taxon>Puniceicoccales</taxon>
        <taxon>Cerasicoccaceae</taxon>
        <taxon>Cerasicoccus</taxon>
    </lineage>
</organism>
<keyword evidence="6" id="KW-1185">Reference proteome</keyword>
<dbReference type="Proteomes" id="UP000642829">
    <property type="component" value="Unassembled WGS sequence"/>
</dbReference>
<keyword evidence="1" id="KW-0479">Metal-binding</keyword>
<protein>
    <recommendedName>
        <fullName evidence="4">RanBP2-type domain-containing protein</fullName>
    </recommendedName>
</protein>
<dbReference type="PROSITE" id="PS01358">
    <property type="entry name" value="ZF_RANBP2_1"/>
    <property type="match status" value="1"/>
</dbReference>
<name>A0A8J3D8U4_9BACT</name>
<evidence type="ECO:0000313" key="6">
    <source>
        <dbReference type="Proteomes" id="UP000642829"/>
    </source>
</evidence>
<dbReference type="RefSeq" id="WP_189512597.1">
    <property type="nucleotide sequence ID" value="NZ_BMXG01000005.1"/>
</dbReference>
<evidence type="ECO:0000259" key="4">
    <source>
        <dbReference type="PROSITE" id="PS01358"/>
    </source>
</evidence>
<feature type="domain" description="RanBP2-type" evidence="4">
    <location>
        <begin position="84"/>
        <end position="103"/>
    </location>
</feature>
<dbReference type="AlphaFoldDB" id="A0A8J3D8U4"/>
<evidence type="ECO:0000256" key="3">
    <source>
        <dbReference type="ARBA" id="ARBA00022833"/>
    </source>
</evidence>